<keyword evidence="4" id="KW-1133">Transmembrane helix</keyword>
<dbReference type="PROSITE" id="PS01124">
    <property type="entry name" value="HTH_ARAC_FAMILY_2"/>
    <property type="match status" value="1"/>
</dbReference>
<feature type="domain" description="HTH araC/xylS-type" evidence="5">
    <location>
        <begin position="246"/>
        <end position="352"/>
    </location>
</feature>
<feature type="transmembrane region" description="Helical" evidence="4">
    <location>
        <begin position="21"/>
        <end position="41"/>
    </location>
</feature>
<proteinExistence type="predicted"/>
<feature type="transmembrane region" description="Helical" evidence="4">
    <location>
        <begin position="118"/>
        <end position="140"/>
    </location>
</feature>
<protein>
    <recommendedName>
        <fullName evidence="5">HTH araC/xylS-type domain-containing protein</fullName>
    </recommendedName>
</protein>
<dbReference type="PROSITE" id="PS00041">
    <property type="entry name" value="HTH_ARAC_FAMILY_1"/>
    <property type="match status" value="1"/>
</dbReference>
<keyword evidence="7" id="KW-1185">Reference proteome</keyword>
<keyword evidence="1" id="KW-0805">Transcription regulation</keyword>
<keyword evidence="4" id="KW-0812">Transmembrane</keyword>
<evidence type="ECO:0000256" key="4">
    <source>
        <dbReference type="SAM" id="Phobius"/>
    </source>
</evidence>
<dbReference type="EMBL" id="PIQC01000004">
    <property type="protein sequence ID" value="RUO69573.1"/>
    <property type="molecule type" value="Genomic_DNA"/>
</dbReference>
<gene>
    <name evidence="6" type="ORF">CWI78_06525</name>
</gene>
<dbReference type="AlphaFoldDB" id="A0A432Z060"/>
<keyword evidence="4" id="KW-0472">Membrane</keyword>
<dbReference type="Proteomes" id="UP000288058">
    <property type="component" value="Unassembled WGS sequence"/>
</dbReference>
<keyword evidence="3" id="KW-0804">Transcription</keyword>
<feature type="transmembrane region" description="Helical" evidence="4">
    <location>
        <begin position="193"/>
        <end position="211"/>
    </location>
</feature>
<dbReference type="InterPro" id="IPR018060">
    <property type="entry name" value="HTH_AraC"/>
</dbReference>
<feature type="transmembrane region" description="Helical" evidence="4">
    <location>
        <begin position="161"/>
        <end position="181"/>
    </location>
</feature>
<dbReference type="Gene3D" id="1.10.10.60">
    <property type="entry name" value="Homeodomain-like"/>
    <property type="match status" value="2"/>
</dbReference>
<evidence type="ECO:0000256" key="3">
    <source>
        <dbReference type="ARBA" id="ARBA00023163"/>
    </source>
</evidence>
<dbReference type="GO" id="GO:0003700">
    <property type="term" value="F:DNA-binding transcription factor activity"/>
    <property type="evidence" value="ECO:0007669"/>
    <property type="project" value="InterPro"/>
</dbReference>
<dbReference type="PRINTS" id="PR00032">
    <property type="entry name" value="HTHARAC"/>
</dbReference>
<evidence type="ECO:0000313" key="6">
    <source>
        <dbReference type="EMBL" id="RUO69573.1"/>
    </source>
</evidence>
<keyword evidence="2" id="KW-0238">DNA-binding</keyword>
<evidence type="ECO:0000256" key="1">
    <source>
        <dbReference type="ARBA" id="ARBA00023015"/>
    </source>
</evidence>
<dbReference type="SUPFAM" id="SSF46689">
    <property type="entry name" value="Homeodomain-like"/>
    <property type="match status" value="1"/>
</dbReference>
<dbReference type="InterPro" id="IPR009057">
    <property type="entry name" value="Homeodomain-like_sf"/>
</dbReference>
<dbReference type="GO" id="GO:0043565">
    <property type="term" value="F:sequence-specific DNA binding"/>
    <property type="evidence" value="ECO:0007669"/>
    <property type="project" value="InterPro"/>
</dbReference>
<reference evidence="7" key="1">
    <citation type="journal article" date="2018" name="Front. Microbiol.">
        <title>Genome-Based Analysis Reveals the Taxonomy and Diversity of the Family Idiomarinaceae.</title>
        <authorList>
            <person name="Liu Y."/>
            <person name="Lai Q."/>
            <person name="Shao Z."/>
        </authorList>
    </citation>
    <scope>NUCLEOTIDE SEQUENCE [LARGE SCALE GENOMIC DNA]</scope>
    <source>
        <strain evidence="7">R22</strain>
    </source>
</reference>
<dbReference type="InterPro" id="IPR020449">
    <property type="entry name" value="Tscrpt_reg_AraC-type_HTH"/>
</dbReference>
<organism evidence="6 7">
    <name type="scientific">Idiomarina ramblicola</name>
    <dbReference type="NCBI Taxonomy" id="263724"/>
    <lineage>
        <taxon>Bacteria</taxon>
        <taxon>Pseudomonadati</taxon>
        <taxon>Pseudomonadota</taxon>
        <taxon>Gammaproteobacteria</taxon>
        <taxon>Alteromonadales</taxon>
        <taxon>Idiomarinaceae</taxon>
        <taxon>Idiomarina</taxon>
    </lineage>
</organism>
<sequence length="358" mass="41039">MLLSVFLLTVPSKIRVANGCFAAFLLLVCFDISGLFIYGWLLEHPWIDAFRRGSVYLQMPCLLLYLRHVCFNGSQFNLKSTVHLGLFVGFLGALFYDFAWLPFEQKQAFLQSPWQPEFMLFFILGELQFFLYIYLMYFDLKRYKKADAANAPKYNESVYRWLRQLTTVLLAAHFVAVSKHILVIDASLEVVNLMYSFVSFSALGVVLWFVLKALHNPDISRGPVTYLETKRRSEQRMGYVASAEMRTLMQKLELVMEKKKPFLSPDITLEQLAEMVEVDKSVLSTLLNDGFGETFYNYINKYRIGQAKLLLLAPGNQSVLDILFEIGFNSKSSFNTAFKKHAGVTPSAFRKAHGIPLP</sequence>
<dbReference type="PANTHER" id="PTHR43280:SF2">
    <property type="entry name" value="HTH-TYPE TRANSCRIPTIONAL REGULATOR EXSA"/>
    <property type="match status" value="1"/>
</dbReference>
<accession>A0A432Z060</accession>
<evidence type="ECO:0000256" key="2">
    <source>
        <dbReference type="ARBA" id="ARBA00023125"/>
    </source>
</evidence>
<name>A0A432Z060_9GAMM</name>
<comment type="caution">
    <text evidence="6">The sequence shown here is derived from an EMBL/GenBank/DDBJ whole genome shotgun (WGS) entry which is preliminary data.</text>
</comment>
<dbReference type="SMART" id="SM00342">
    <property type="entry name" value="HTH_ARAC"/>
    <property type="match status" value="1"/>
</dbReference>
<feature type="transmembrane region" description="Helical" evidence="4">
    <location>
        <begin position="82"/>
        <end position="103"/>
    </location>
</feature>
<evidence type="ECO:0000313" key="7">
    <source>
        <dbReference type="Proteomes" id="UP000288058"/>
    </source>
</evidence>
<dbReference type="PANTHER" id="PTHR43280">
    <property type="entry name" value="ARAC-FAMILY TRANSCRIPTIONAL REGULATOR"/>
    <property type="match status" value="1"/>
</dbReference>
<evidence type="ECO:0000259" key="5">
    <source>
        <dbReference type="PROSITE" id="PS01124"/>
    </source>
</evidence>
<dbReference type="InterPro" id="IPR018062">
    <property type="entry name" value="HTH_AraC-typ_CS"/>
</dbReference>
<dbReference type="Pfam" id="PF12833">
    <property type="entry name" value="HTH_18"/>
    <property type="match status" value="1"/>
</dbReference>